<proteinExistence type="predicted"/>
<organism evidence="1 2">
    <name type="scientific">Aspergillus bertholletiae</name>
    <dbReference type="NCBI Taxonomy" id="1226010"/>
    <lineage>
        <taxon>Eukaryota</taxon>
        <taxon>Fungi</taxon>
        <taxon>Dikarya</taxon>
        <taxon>Ascomycota</taxon>
        <taxon>Pezizomycotina</taxon>
        <taxon>Eurotiomycetes</taxon>
        <taxon>Eurotiomycetidae</taxon>
        <taxon>Eurotiales</taxon>
        <taxon>Aspergillaceae</taxon>
        <taxon>Aspergillus</taxon>
        <taxon>Aspergillus subgen. Circumdati</taxon>
    </lineage>
</organism>
<evidence type="ECO:0000313" key="2">
    <source>
        <dbReference type="Proteomes" id="UP000326198"/>
    </source>
</evidence>
<reference evidence="1 2" key="1">
    <citation type="submission" date="2019-04" db="EMBL/GenBank/DDBJ databases">
        <title>Friends and foes A comparative genomics studyof 23 Aspergillus species from section Flavi.</title>
        <authorList>
            <consortium name="DOE Joint Genome Institute"/>
            <person name="Kjaerbolling I."/>
            <person name="Vesth T."/>
            <person name="Frisvad J.C."/>
            <person name="Nybo J.L."/>
            <person name="Theobald S."/>
            <person name="Kildgaard S."/>
            <person name="Isbrandt T."/>
            <person name="Kuo A."/>
            <person name="Sato A."/>
            <person name="Lyhne E.K."/>
            <person name="Kogle M.E."/>
            <person name="Wiebenga A."/>
            <person name="Kun R.S."/>
            <person name="Lubbers R.J."/>
            <person name="Makela M.R."/>
            <person name="Barry K."/>
            <person name="Chovatia M."/>
            <person name="Clum A."/>
            <person name="Daum C."/>
            <person name="Haridas S."/>
            <person name="He G."/>
            <person name="LaButti K."/>
            <person name="Lipzen A."/>
            <person name="Mondo S."/>
            <person name="Riley R."/>
            <person name="Salamov A."/>
            <person name="Simmons B.A."/>
            <person name="Magnuson J.K."/>
            <person name="Henrissat B."/>
            <person name="Mortensen U.H."/>
            <person name="Larsen T.O."/>
            <person name="Devries R.P."/>
            <person name="Grigoriev I.V."/>
            <person name="Machida M."/>
            <person name="Baker S.E."/>
            <person name="Andersen M.R."/>
        </authorList>
    </citation>
    <scope>NUCLEOTIDE SEQUENCE [LARGE SCALE GENOMIC DNA]</scope>
    <source>
        <strain evidence="1 2">IBT 29228</strain>
    </source>
</reference>
<dbReference type="EMBL" id="ML736257">
    <property type="protein sequence ID" value="KAE8375599.1"/>
    <property type="molecule type" value="Genomic_DNA"/>
</dbReference>
<evidence type="ECO:0000313" key="1">
    <source>
        <dbReference type="EMBL" id="KAE8375599.1"/>
    </source>
</evidence>
<name>A0A5N7B2P7_9EURO</name>
<dbReference type="OrthoDB" id="5229017at2759"/>
<accession>A0A5N7B2P7</accession>
<keyword evidence="2" id="KW-1185">Reference proteome</keyword>
<dbReference type="Proteomes" id="UP000326198">
    <property type="component" value="Unassembled WGS sequence"/>
</dbReference>
<protein>
    <submittedName>
        <fullName evidence="1">Uncharacterized protein</fullName>
    </submittedName>
</protein>
<gene>
    <name evidence="1" type="ORF">BDV26DRAFT_294904</name>
</gene>
<sequence length="390" mass="44162">MSSPVLLHEDVVKLNPFYEKYRSFWNMSPEMEDIALISDTSTNSLRSSGSRSESDQSLYYPETSSFPPVHEAQPLPVEVSVVKRFPAAVHGGHEYTLTYDAHPDVITSQAAILEYDDQHKEPTSIYEWESFELDHTDCLLGQTRSSHKRLFGENGWLGGTADVGNLSSEKHKSKSLKGLRKKIVDGFTESMTKASQAIIHEPRGIKDHRPHSVIPISLNPPIQAMLYSELEVMICVSANSFLVQQYDECRLSGESIKRIKGYWGSKNRPPVIEFQFDQATQQRLISDNKRTLRFHGESSTNPVLLNSNLHNWKAIVKEMRIRTFCTPDSMIRKHMHDVYKLLDMLGAPIATLVVCQKLYMRALPLMGNYAETCHSVDNQVPGRGNGPTQR</sequence>
<dbReference type="AlphaFoldDB" id="A0A5N7B2P7"/>